<dbReference type="EMBL" id="UZAN01068999">
    <property type="protein sequence ID" value="VDP94671.1"/>
    <property type="molecule type" value="Genomic_DNA"/>
</dbReference>
<dbReference type="AlphaFoldDB" id="A0A183BDU6"/>
<keyword evidence="2" id="KW-1185">Reference proteome</keyword>
<reference evidence="3" key="1">
    <citation type="submission" date="2016-06" db="UniProtKB">
        <authorList>
            <consortium name="WormBaseParasite"/>
        </authorList>
    </citation>
    <scope>IDENTIFICATION</scope>
</reference>
<evidence type="ECO:0000313" key="2">
    <source>
        <dbReference type="Proteomes" id="UP000272942"/>
    </source>
</evidence>
<evidence type="ECO:0000313" key="1">
    <source>
        <dbReference type="EMBL" id="VDP94671.1"/>
    </source>
</evidence>
<organism evidence="3">
    <name type="scientific">Echinostoma caproni</name>
    <dbReference type="NCBI Taxonomy" id="27848"/>
    <lineage>
        <taxon>Eukaryota</taxon>
        <taxon>Metazoa</taxon>
        <taxon>Spiralia</taxon>
        <taxon>Lophotrochozoa</taxon>
        <taxon>Platyhelminthes</taxon>
        <taxon>Trematoda</taxon>
        <taxon>Digenea</taxon>
        <taxon>Plagiorchiida</taxon>
        <taxon>Echinostomata</taxon>
        <taxon>Echinostomatoidea</taxon>
        <taxon>Echinostomatidae</taxon>
        <taxon>Echinostoma</taxon>
    </lineage>
</organism>
<protein>
    <submittedName>
        <fullName evidence="3">Aamy domain-containing protein</fullName>
    </submittedName>
</protein>
<accession>A0A183BDU6</accession>
<dbReference type="OrthoDB" id="6088000at2759"/>
<gene>
    <name evidence="1" type="ORF">ECPE_LOCUS17381</name>
</gene>
<dbReference type="WBParaSite" id="ECPE_0001742601-mRNA-1">
    <property type="protein sequence ID" value="ECPE_0001742601-mRNA-1"/>
    <property type="gene ID" value="ECPE_0001742601"/>
</dbReference>
<sequence length="185" mass="20797">MIPSIRYRGGLYASGTGIDPLFVKALDSSSFLAIDVVLNHLLSLPCVRHKERSVSADLFMYKNRDPEIYCRIYGTLMSGLARQPQYFDRWFNDEFNLLQEFFSACVDIQRPSALPEDPHVSDLCWQYASTLAEALYRSALQIVKSMESSQSGAICPSTASLDRLGYLLARLIVFLTPKQQVTASV</sequence>
<name>A0A183BDU6_9TREM</name>
<dbReference type="Proteomes" id="UP000272942">
    <property type="component" value="Unassembled WGS sequence"/>
</dbReference>
<evidence type="ECO:0000313" key="3">
    <source>
        <dbReference type="WBParaSite" id="ECPE_0001742601-mRNA-1"/>
    </source>
</evidence>
<proteinExistence type="predicted"/>
<reference evidence="1 2" key="2">
    <citation type="submission" date="2018-11" db="EMBL/GenBank/DDBJ databases">
        <authorList>
            <consortium name="Pathogen Informatics"/>
        </authorList>
    </citation>
    <scope>NUCLEOTIDE SEQUENCE [LARGE SCALE GENOMIC DNA]</scope>
    <source>
        <strain evidence="1 2">Egypt</strain>
    </source>
</reference>